<evidence type="ECO:0000313" key="2">
    <source>
        <dbReference type="EMBL" id="MCU6765205.1"/>
    </source>
</evidence>
<keyword evidence="3" id="KW-1185">Reference proteome</keyword>
<dbReference type="PANTHER" id="PTHR10885:SF0">
    <property type="entry name" value="ISOPENTENYL-DIPHOSPHATE DELTA-ISOMERASE"/>
    <property type="match status" value="1"/>
</dbReference>
<comment type="caution">
    <text evidence="2">The sequence shown here is derived from an EMBL/GenBank/DDBJ whole genome shotgun (WGS) entry which is preliminary data.</text>
</comment>
<dbReference type="EMBL" id="JAOQJL010000011">
    <property type="protein sequence ID" value="MCU6765205.1"/>
    <property type="molecule type" value="Genomic_DNA"/>
</dbReference>
<organism evidence="2 3">
    <name type="scientific">Blautia ammoniilytica</name>
    <dbReference type="NCBI Taxonomy" id="2981782"/>
    <lineage>
        <taxon>Bacteria</taxon>
        <taxon>Bacillati</taxon>
        <taxon>Bacillota</taxon>
        <taxon>Clostridia</taxon>
        <taxon>Lachnospirales</taxon>
        <taxon>Lachnospiraceae</taxon>
        <taxon>Blautia</taxon>
    </lineage>
</organism>
<dbReference type="Pfam" id="PF00293">
    <property type="entry name" value="NUDIX"/>
    <property type="match status" value="1"/>
</dbReference>
<dbReference type="CDD" id="cd04692">
    <property type="entry name" value="NUDIX_Hydrolase"/>
    <property type="match status" value="1"/>
</dbReference>
<dbReference type="SUPFAM" id="SSF55811">
    <property type="entry name" value="Nudix"/>
    <property type="match status" value="1"/>
</dbReference>
<reference evidence="2 3" key="1">
    <citation type="journal article" date="2021" name="ISME Commun">
        <title>Automated analysis of genomic sequences facilitates high-throughput and comprehensive description of bacteria.</title>
        <authorList>
            <person name="Hitch T.C.A."/>
        </authorList>
    </citation>
    <scope>NUCLEOTIDE SEQUENCE [LARGE SCALE GENOMIC DNA]</scope>
    <source>
        <strain evidence="2 3">Sanger_23</strain>
    </source>
</reference>
<dbReference type="Gene3D" id="3.90.79.10">
    <property type="entry name" value="Nucleoside Triphosphate Pyrophosphohydrolase"/>
    <property type="match status" value="1"/>
</dbReference>
<protein>
    <submittedName>
        <fullName evidence="2">NUDIX domain-containing protein</fullName>
    </submittedName>
</protein>
<gene>
    <name evidence="2" type="ORF">OCV61_07220</name>
</gene>
<dbReference type="Proteomes" id="UP001652409">
    <property type="component" value="Unassembled WGS sequence"/>
</dbReference>
<accession>A0ABT2TSI9</accession>
<dbReference type="InterPro" id="IPR000086">
    <property type="entry name" value="NUDIX_hydrolase_dom"/>
</dbReference>
<name>A0ABT2TSI9_9FIRM</name>
<sequence length="182" mass="21230">MEFFDIINEAGEPTGQTVERSIAHAQGIRHRTAHIWIIREMEGRIQVLLQKRSTEKDSFPGRFDTSSAGHVQAGDEPLESALRELFEELGIKAQARDLEFAGTFPIRYKKEFYGKLFWDNEIAFVYAYRRPVEIESLKLQKEEVEEVQWFDLENTLSECKKKNQKFCVPIEGLELIKRYLTA</sequence>
<evidence type="ECO:0000259" key="1">
    <source>
        <dbReference type="PROSITE" id="PS51462"/>
    </source>
</evidence>
<feature type="domain" description="Nudix hydrolase" evidence="1">
    <location>
        <begin position="28"/>
        <end position="172"/>
    </location>
</feature>
<dbReference type="PANTHER" id="PTHR10885">
    <property type="entry name" value="ISOPENTENYL-DIPHOSPHATE DELTA-ISOMERASE"/>
    <property type="match status" value="1"/>
</dbReference>
<dbReference type="InterPro" id="IPR015797">
    <property type="entry name" value="NUDIX_hydrolase-like_dom_sf"/>
</dbReference>
<dbReference type="PROSITE" id="PS51462">
    <property type="entry name" value="NUDIX"/>
    <property type="match status" value="1"/>
</dbReference>
<evidence type="ECO:0000313" key="3">
    <source>
        <dbReference type="Proteomes" id="UP001652409"/>
    </source>
</evidence>
<proteinExistence type="predicted"/>
<dbReference type="RefSeq" id="WP_158421240.1">
    <property type="nucleotide sequence ID" value="NZ_JAOQJL010000011.1"/>
</dbReference>